<name>A0A4S4C5S5_9BACI</name>
<organism evidence="14 15">
    <name type="scientific">Metabacillus sediminilitoris</name>
    <dbReference type="NCBI Taxonomy" id="2567941"/>
    <lineage>
        <taxon>Bacteria</taxon>
        <taxon>Bacillati</taxon>
        <taxon>Bacillota</taxon>
        <taxon>Bacilli</taxon>
        <taxon>Bacillales</taxon>
        <taxon>Bacillaceae</taxon>
        <taxon>Metabacillus</taxon>
    </lineage>
</organism>
<dbReference type="Proteomes" id="UP000310334">
    <property type="component" value="Unassembled WGS sequence"/>
</dbReference>
<dbReference type="Pfam" id="PF02518">
    <property type="entry name" value="HATPase_c"/>
    <property type="match status" value="1"/>
</dbReference>
<sequence length="427" mass="48735">MELVKELILQISFIIIPIFIYQFIWLSKSHSYILKPNKVIITCSTILSSLFCIIWPIEFIDGLFFNLQAIPLFVSFIYGGLIPGLLTLLTTIVFRIYFFDIEWYYVAVSLIIYSVIPFFIYRKWKDFGLKKKYLFSIIYGCSNFAVTLLYYSVVSVSFSSRFTLDHLLAMSINMASLTIILICSIYLIEYMTESTRIRMELVNAEKMSIVSELAASVAHEVRNPLTVVRGFIQLIGSTSDITITKKREYMDIVLNELDRAEAIISDYLGLASQQFFLKEKIDLYDILEEVTMLMTSYANFKTVSIQSHIDHHLFVIGDKAKLKQVFINIIKNAIEAVSNVDGNVIIKAFTSHEVVRIKVIDNGIGMSPEQITRLGEPYYTLKENGTGLGLTVTYTIIKNHGGSIRYKSEPNKGTVAIISLPIYKEEK</sequence>
<keyword evidence="5" id="KW-0597">Phosphoprotein</keyword>
<evidence type="ECO:0000256" key="5">
    <source>
        <dbReference type="ARBA" id="ARBA00022553"/>
    </source>
</evidence>
<evidence type="ECO:0000256" key="11">
    <source>
        <dbReference type="ARBA" id="ARBA00022989"/>
    </source>
</evidence>
<dbReference type="Gene3D" id="1.10.287.130">
    <property type="match status" value="1"/>
</dbReference>
<dbReference type="SUPFAM" id="SSF47384">
    <property type="entry name" value="Homodimeric domain of signal transducing histidine kinase"/>
    <property type="match status" value="1"/>
</dbReference>
<dbReference type="InterPro" id="IPR036097">
    <property type="entry name" value="HisK_dim/P_sf"/>
</dbReference>
<dbReference type="EC" id="2.7.13.3" evidence="3"/>
<accession>A0A4S4C5S5</accession>
<evidence type="ECO:0000256" key="12">
    <source>
        <dbReference type="ARBA" id="ARBA00023012"/>
    </source>
</evidence>
<keyword evidence="11" id="KW-1133">Transmembrane helix</keyword>
<dbReference type="PANTHER" id="PTHR43065:SF53">
    <property type="entry name" value="SPORULATION KINASE B"/>
    <property type="match status" value="1"/>
</dbReference>
<dbReference type="InterPro" id="IPR011620">
    <property type="entry name" value="Sig_transdc_His_kinase_LytS_TM"/>
</dbReference>
<dbReference type="InterPro" id="IPR004358">
    <property type="entry name" value="Sig_transdc_His_kin-like_C"/>
</dbReference>
<evidence type="ECO:0000256" key="13">
    <source>
        <dbReference type="ARBA" id="ARBA00023136"/>
    </source>
</evidence>
<reference evidence="14 15" key="1">
    <citation type="submission" date="2019-04" db="EMBL/GenBank/DDBJ databases">
        <title>Bacillus sediminilitoris sp. nov., isolated from a tidal flat sediment on the East China Sea.</title>
        <authorList>
            <person name="Wei Y."/>
            <person name="Mao H."/>
            <person name="Fang J."/>
        </authorList>
    </citation>
    <scope>NUCLEOTIDE SEQUENCE [LARGE SCALE GENOMIC DNA]</scope>
    <source>
        <strain evidence="14 15">DSL-17</strain>
    </source>
</reference>
<proteinExistence type="predicted"/>
<comment type="subcellular location">
    <subcellularLocation>
        <location evidence="2">Cell membrane</location>
        <topology evidence="2">Multi-pass membrane protein</topology>
    </subcellularLocation>
</comment>
<evidence type="ECO:0000256" key="9">
    <source>
        <dbReference type="ARBA" id="ARBA00022777"/>
    </source>
</evidence>
<keyword evidence="9" id="KW-0418">Kinase</keyword>
<dbReference type="Pfam" id="PF00512">
    <property type="entry name" value="HisKA"/>
    <property type="match status" value="1"/>
</dbReference>
<dbReference type="PRINTS" id="PR00344">
    <property type="entry name" value="BCTRLSENSOR"/>
</dbReference>
<dbReference type="RefSeq" id="WP_136352638.1">
    <property type="nucleotide sequence ID" value="NZ_CP046266.1"/>
</dbReference>
<evidence type="ECO:0000256" key="1">
    <source>
        <dbReference type="ARBA" id="ARBA00000085"/>
    </source>
</evidence>
<dbReference type="PROSITE" id="PS50109">
    <property type="entry name" value="HIS_KIN"/>
    <property type="match status" value="1"/>
</dbReference>
<evidence type="ECO:0000256" key="2">
    <source>
        <dbReference type="ARBA" id="ARBA00004651"/>
    </source>
</evidence>
<evidence type="ECO:0000256" key="10">
    <source>
        <dbReference type="ARBA" id="ARBA00022840"/>
    </source>
</evidence>
<dbReference type="Pfam" id="PF07694">
    <property type="entry name" value="5TM-5TMR_LYT"/>
    <property type="match status" value="1"/>
</dbReference>
<protein>
    <recommendedName>
        <fullName evidence="3">histidine kinase</fullName>
        <ecNumber evidence="3">2.7.13.3</ecNumber>
    </recommendedName>
</protein>
<dbReference type="GO" id="GO:0071555">
    <property type="term" value="P:cell wall organization"/>
    <property type="evidence" value="ECO:0007669"/>
    <property type="project" value="InterPro"/>
</dbReference>
<gene>
    <name evidence="14" type="ORF">E6W99_07855</name>
</gene>
<dbReference type="OrthoDB" id="9815750at2"/>
<dbReference type="InterPro" id="IPR005467">
    <property type="entry name" value="His_kinase_dom"/>
</dbReference>
<dbReference type="InterPro" id="IPR036890">
    <property type="entry name" value="HATPase_C_sf"/>
</dbReference>
<evidence type="ECO:0000256" key="7">
    <source>
        <dbReference type="ARBA" id="ARBA00022692"/>
    </source>
</evidence>
<keyword evidence="8" id="KW-0547">Nucleotide-binding</keyword>
<evidence type="ECO:0000313" key="14">
    <source>
        <dbReference type="EMBL" id="THF81062.1"/>
    </source>
</evidence>
<dbReference type="PANTHER" id="PTHR43065">
    <property type="entry name" value="SENSOR HISTIDINE KINASE"/>
    <property type="match status" value="1"/>
</dbReference>
<evidence type="ECO:0000256" key="4">
    <source>
        <dbReference type="ARBA" id="ARBA00022475"/>
    </source>
</evidence>
<dbReference type="AlphaFoldDB" id="A0A4S4C5S5"/>
<dbReference type="SMART" id="SM00388">
    <property type="entry name" value="HisKA"/>
    <property type="match status" value="1"/>
</dbReference>
<dbReference type="CDD" id="cd00082">
    <property type="entry name" value="HisKA"/>
    <property type="match status" value="1"/>
</dbReference>
<comment type="caution">
    <text evidence="14">The sequence shown here is derived from an EMBL/GenBank/DDBJ whole genome shotgun (WGS) entry which is preliminary data.</text>
</comment>
<evidence type="ECO:0000256" key="6">
    <source>
        <dbReference type="ARBA" id="ARBA00022679"/>
    </source>
</evidence>
<dbReference type="GO" id="GO:0005886">
    <property type="term" value="C:plasma membrane"/>
    <property type="evidence" value="ECO:0007669"/>
    <property type="project" value="UniProtKB-SubCell"/>
</dbReference>
<dbReference type="Gene3D" id="3.30.565.10">
    <property type="entry name" value="Histidine kinase-like ATPase, C-terminal domain"/>
    <property type="match status" value="1"/>
</dbReference>
<comment type="catalytic activity">
    <reaction evidence="1">
        <text>ATP + protein L-histidine = ADP + protein N-phospho-L-histidine.</text>
        <dbReference type="EC" id="2.7.13.3"/>
    </reaction>
</comment>
<dbReference type="EMBL" id="SSNT01000005">
    <property type="protein sequence ID" value="THF81062.1"/>
    <property type="molecule type" value="Genomic_DNA"/>
</dbReference>
<dbReference type="InterPro" id="IPR003594">
    <property type="entry name" value="HATPase_dom"/>
</dbReference>
<evidence type="ECO:0000256" key="8">
    <source>
        <dbReference type="ARBA" id="ARBA00022741"/>
    </source>
</evidence>
<keyword evidence="6" id="KW-0808">Transferase</keyword>
<keyword evidence="4" id="KW-1003">Cell membrane</keyword>
<keyword evidence="12" id="KW-0902">Two-component regulatory system</keyword>
<evidence type="ECO:0000256" key="3">
    <source>
        <dbReference type="ARBA" id="ARBA00012438"/>
    </source>
</evidence>
<dbReference type="SMART" id="SM00387">
    <property type="entry name" value="HATPase_c"/>
    <property type="match status" value="1"/>
</dbReference>
<keyword evidence="7" id="KW-0812">Transmembrane</keyword>
<keyword evidence="13" id="KW-0472">Membrane</keyword>
<dbReference type="GO" id="GO:0005524">
    <property type="term" value="F:ATP binding"/>
    <property type="evidence" value="ECO:0007669"/>
    <property type="project" value="UniProtKB-KW"/>
</dbReference>
<dbReference type="GO" id="GO:0000155">
    <property type="term" value="F:phosphorelay sensor kinase activity"/>
    <property type="evidence" value="ECO:0007669"/>
    <property type="project" value="InterPro"/>
</dbReference>
<keyword evidence="15" id="KW-1185">Reference proteome</keyword>
<dbReference type="SUPFAM" id="SSF55874">
    <property type="entry name" value="ATPase domain of HSP90 chaperone/DNA topoisomerase II/histidine kinase"/>
    <property type="match status" value="1"/>
</dbReference>
<evidence type="ECO:0000313" key="15">
    <source>
        <dbReference type="Proteomes" id="UP000310334"/>
    </source>
</evidence>
<dbReference type="InterPro" id="IPR003661">
    <property type="entry name" value="HisK_dim/P_dom"/>
</dbReference>
<keyword evidence="10" id="KW-0067">ATP-binding</keyword>